<protein>
    <submittedName>
        <fullName evidence="3">Uncharacterized protein</fullName>
    </submittedName>
</protein>
<feature type="compositionally biased region" description="Basic and acidic residues" evidence="1">
    <location>
        <begin position="1"/>
        <end position="12"/>
    </location>
</feature>
<keyword evidence="4" id="KW-1185">Reference proteome</keyword>
<dbReference type="EMBL" id="KV454295">
    <property type="protein sequence ID" value="ODQ72829.1"/>
    <property type="molecule type" value="Genomic_DNA"/>
</dbReference>
<evidence type="ECO:0000256" key="1">
    <source>
        <dbReference type="SAM" id="MobiDB-lite"/>
    </source>
</evidence>
<evidence type="ECO:0000256" key="2">
    <source>
        <dbReference type="SAM" id="Phobius"/>
    </source>
</evidence>
<dbReference type="Proteomes" id="UP000094385">
    <property type="component" value="Unassembled WGS sequence"/>
</dbReference>
<sequence>MPHFGDDHHHDFSISSGSSYHNSARQVSLLLKREALDRGVDVESTRPPQSRHQKRHRSLSTLIMPGYLLLLFPSSLNITRLKGRCAGRPTAESRRPFTVFACVSRETRVPRKRMS</sequence>
<keyword evidence="2" id="KW-0812">Transmembrane</keyword>
<keyword evidence="2" id="KW-0472">Membrane</keyword>
<evidence type="ECO:0000313" key="4">
    <source>
        <dbReference type="Proteomes" id="UP000094385"/>
    </source>
</evidence>
<keyword evidence="2" id="KW-1133">Transmembrane helix</keyword>
<dbReference type="OrthoDB" id="2290473at2759"/>
<name>A0A1E3Q543_LIPST</name>
<feature type="region of interest" description="Disordered" evidence="1">
    <location>
        <begin position="38"/>
        <end position="57"/>
    </location>
</feature>
<feature type="region of interest" description="Disordered" evidence="1">
    <location>
        <begin position="1"/>
        <end position="21"/>
    </location>
</feature>
<proteinExistence type="predicted"/>
<gene>
    <name evidence="3" type="ORF">LIPSTDRAFT_309385</name>
</gene>
<organism evidence="3 4">
    <name type="scientific">Lipomyces starkeyi NRRL Y-11557</name>
    <dbReference type="NCBI Taxonomy" id="675824"/>
    <lineage>
        <taxon>Eukaryota</taxon>
        <taxon>Fungi</taxon>
        <taxon>Dikarya</taxon>
        <taxon>Ascomycota</taxon>
        <taxon>Saccharomycotina</taxon>
        <taxon>Lipomycetes</taxon>
        <taxon>Lipomycetales</taxon>
        <taxon>Lipomycetaceae</taxon>
        <taxon>Lipomyces</taxon>
    </lineage>
</organism>
<evidence type="ECO:0000313" key="3">
    <source>
        <dbReference type="EMBL" id="ODQ72829.1"/>
    </source>
</evidence>
<dbReference type="AlphaFoldDB" id="A0A1E3Q543"/>
<reference evidence="3 4" key="1">
    <citation type="journal article" date="2016" name="Proc. Natl. Acad. Sci. U.S.A.">
        <title>Comparative genomics of biotechnologically important yeasts.</title>
        <authorList>
            <person name="Riley R."/>
            <person name="Haridas S."/>
            <person name="Wolfe K.H."/>
            <person name="Lopes M.R."/>
            <person name="Hittinger C.T."/>
            <person name="Goeker M."/>
            <person name="Salamov A.A."/>
            <person name="Wisecaver J.H."/>
            <person name="Long T.M."/>
            <person name="Calvey C.H."/>
            <person name="Aerts A.L."/>
            <person name="Barry K.W."/>
            <person name="Choi C."/>
            <person name="Clum A."/>
            <person name="Coughlan A.Y."/>
            <person name="Deshpande S."/>
            <person name="Douglass A.P."/>
            <person name="Hanson S.J."/>
            <person name="Klenk H.-P."/>
            <person name="LaButti K.M."/>
            <person name="Lapidus A."/>
            <person name="Lindquist E.A."/>
            <person name="Lipzen A.M."/>
            <person name="Meier-Kolthoff J.P."/>
            <person name="Ohm R.A."/>
            <person name="Otillar R.P."/>
            <person name="Pangilinan J.L."/>
            <person name="Peng Y."/>
            <person name="Rokas A."/>
            <person name="Rosa C.A."/>
            <person name="Scheuner C."/>
            <person name="Sibirny A.A."/>
            <person name="Slot J.C."/>
            <person name="Stielow J.B."/>
            <person name="Sun H."/>
            <person name="Kurtzman C.P."/>
            <person name="Blackwell M."/>
            <person name="Grigoriev I.V."/>
            <person name="Jeffries T.W."/>
        </authorList>
    </citation>
    <scope>NUCLEOTIDE SEQUENCE [LARGE SCALE GENOMIC DNA]</scope>
    <source>
        <strain evidence="3 4">NRRL Y-11557</strain>
    </source>
</reference>
<accession>A0A1E3Q543</accession>
<feature type="transmembrane region" description="Helical" evidence="2">
    <location>
        <begin position="59"/>
        <end position="76"/>
    </location>
</feature>